<evidence type="ECO:0000313" key="4">
    <source>
        <dbReference type="Proteomes" id="UP001374579"/>
    </source>
</evidence>
<name>A0AAN9GLG4_9CAEN</name>
<feature type="transmembrane region" description="Helical" evidence="2">
    <location>
        <begin position="171"/>
        <end position="191"/>
    </location>
</feature>
<feature type="transmembrane region" description="Helical" evidence="2">
    <location>
        <begin position="83"/>
        <end position="101"/>
    </location>
</feature>
<feature type="transmembrane region" description="Helical" evidence="2">
    <location>
        <begin position="55"/>
        <end position="77"/>
    </location>
</feature>
<protein>
    <recommendedName>
        <fullName evidence="5">Transmembrane protein 26</fullName>
    </recommendedName>
</protein>
<comment type="caution">
    <text evidence="3">The sequence shown here is derived from an EMBL/GenBank/DDBJ whole genome shotgun (WGS) entry which is preliminary data.</text>
</comment>
<dbReference type="EMBL" id="JBAMIC010000002">
    <property type="protein sequence ID" value="KAK7112504.1"/>
    <property type="molecule type" value="Genomic_DNA"/>
</dbReference>
<evidence type="ECO:0000313" key="3">
    <source>
        <dbReference type="EMBL" id="KAK7112504.1"/>
    </source>
</evidence>
<dbReference type="AlphaFoldDB" id="A0AAN9GLG4"/>
<dbReference type="PANTHER" id="PTHR22168:SF3">
    <property type="entry name" value="TRANSMEMBRANE PROTEIN 26"/>
    <property type="match status" value="1"/>
</dbReference>
<dbReference type="InterPro" id="IPR019169">
    <property type="entry name" value="Transmembrane_26"/>
</dbReference>
<feature type="transmembrane region" description="Helical" evidence="2">
    <location>
        <begin position="232"/>
        <end position="252"/>
    </location>
</feature>
<feature type="transmembrane region" description="Helical" evidence="2">
    <location>
        <begin position="281"/>
        <end position="299"/>
    </location>
</feature>
<keyword evidence="2" id="KW-0472">Membrane</keyword>
<feature type="transmembrane region" description="Helical" evidence="2">
    <location>
        <begin position="319"/>
        <end position="339"/>
    </location>
</feature>
<gene>
    <name evidence="3" type="ORF">V1264_011954</name>
</gene>
<evidence type="ECO:0000256" key="2">
    <source>
        <dbReference type="SAM" id="Phobius"/>
    </source>
</evidence>
<dbReference type="PANTHER" id="PTHR22168">
    <property type="entry name" value="TMEM26 PROTEIN"/>
    <property type="match status" value="1"/>
</dbReference>
<accession>A0AAN9GLG4</accession>
<feature type="transmembrane region" description="Helical" evidence="2">
    <location>
        <begin position="113"/>
        <end position="132"/>
    </location>
</feature>
<proteinExistence type="predicted"/>
<evidence type="ECO:0008006" key="5">
    <source>
        <dbReference type="Google" id="ProtNLM"/>
    </source>
</evidence>
<sequence>MSKQYGATEDSLATPSTTPTSNKSGDNGGGGHSALAVEVEDGDSLCAAFLTTYHVIVALLVRSLLLVHALVAVWLVVTLKKDNNLWALIAINVLLLAETYYTVVKRKGRESKWFCPCFLAYLVTVLPPVWLIELYRLQRFTDVMNNSTTTNTTGLAEVSGLTVPIKLEPELWVSVVEQTLLFLLVLCRWLLPRGDISRHELSQLLFVFLGIASDNMGLFELFDEPAVRSDPILTYVIMAVWSVSFAQFLFVLTATKSPQQVAVIHDNQSEETKQRRKQSAGLLEVIFTTEIWSLIFSVMTQDGPYGAVRIYTVTKHNLITYSIIFYICKNLLVVCLVLYRLMVICVHMGEDDDNDDNDTLSTPGSRRSKDQ</sequence>
<evidence type="ECO:0000256" key="1">
    <source>
        <dbReference type="SAM" id="MobiDB-lite"/>
    </source>
</evidence>
<keyword evidence="2" id="KW-0812">Transmembrane</keyword>
<feature type="transmembrane region" description="Helical" evidence="2">
    <location>
        <begin position="203"/>
        <end position="220"/>
    </location>
</feature>
<reference evidence="3 4" key="1">
    <citation type="submission" date="2024-02" db="EMBL/GenBank/DDBJ databases">
        <title>Chromosome-scale genome assembly of the rough periwinkle Littorina saxatilis.</title>
        <authorList>
            <person name="De Jode A."/>
            <person name="Faria R."/>
            <person name="Formenti G."/>
            <person name="Sims Y."/>
            <person name="Smith T.P."/>
            <person name="Tracey A."/>
            <person name="Wood J.M.D."/>
            <person name="Zagrodzka Z.B."/>
            <person name="Johannesson K."/>
            <person name="Butlin R.K."/>
            <person name="Leder E.H."/>
        </authorList>
    </citation>
    <scope>NUCLEOTIDE SEQUENCE [LARGE SCALE GENOMIC DNA]</scope>
    <source>
        <strain evidence="3">Snail1</strain>
        <tissue evidence="3">Muscle</tissue>
    </source>
</reference>
<dbReference type="Proteomes" id="UP001374579">
    <property type="component" value="Unassembled WGS sequence"/>
</dbReference>
<feature type="compositionally biased region" description="Polar residues" evidence="1">
    <location>
        <begin position="1"/>
        <end position="25"/>
    </location>
</feature>
<feature type="region of interest" description="Disordered" evidence="1">
    <location>
        <begin position="1"/>
        <end position="29"/>
    </location>
</feature>
<dbReference type="Pfam" id="PF09772">
    <property type="entry name" value="Tmem26"/>
    <property type="match status" value="1"/>
</dbReference>
<organism evidence="3 4">
    <name type="scientific">Littorina saxatilis</name>
    <dbReference type="NCBI Taxonomy" id="31220"/>
    <lineage>
        <taxon>Eukaryota</taxon>
        <taxon>Metazoa</taxon>
        <taxon>Spiralia</taxon>
        <taxon>Lophotrochozoa</taxon>
        <taxon>Mollusca</taxon>
        <taxon>Gastropoda</taxon>
        <taxon>Caenogastropoda</taxon>
        <taxon>Littorinimorpha</taxon>
        <taxon>Littorinoidea</taxon>
        <taxon>Littorinidae</taxon>
        <taxon>Littorina</taxon>
    </lineage>
</organism>
<keyword evidence="2" id="KW-1133">Transmembrane helix</keyword>
<keyword evidence="4" id="KW-1185">Reference proteome</keyword>